<dbReference type="Gene3D" id="2.60.120.620">
    <property type="entry name" value="q2cbj1_9rhob like domain"/>
    <property type="match status" value="1"/>
</dbReference>
<keyword evidence="2" id="KW-1185">Reference proteome</keyword>
<organism evidence="1 2">
    <name type="scientific">Argiope bruennichi</name>
    <name type="common">Wasp spider</name>
    <name type="synonym">Aranea bruennichi</name>
    <dbReference type="NCBI Taxonomy" id="94029"/>
    <lineage>
        <taxon>Eukaryota</taxon>
        <taxon>Metazoa</taxon>
        <taxon>Ecdysozoa</taxon>
        <taxon>Arthropoda</taxon>
        <taxon>Chelicerata</taxon>
        <taxon>Arachnida</taxon>
        <taxon>Araneae</taxon>
        <taxon>Araneomorphae</taxon>
        <taxon>Entelegynae</taxon>
        <taxon>Araneoidea</taxon>
        <taxon>Araneidae</taxon>
        <taxon>Argiope</taxon>
    </lineage>
</organism>
<evidence type="ECO:0000313" key="1">
    <source>
        <dbReference type="EMBL" id="KAF8781789.1"/>
    </source>
</evidence>
<evidence type="ECO:0000313" key="2">
    <source>
        <dbReference type="Proteomes" id="UP000807504"/>
    </source>
</evidence>
<proteinExistence type="predicted"/>
<name>A0A8T0EYG8_ARGBR</name>
<dbReference type="PANTHER" id="PTHR33099:SF7">
    <property type="entry name" value="MYND-TYPE DOMAIN-CONTAINING PROTEIN"/>
    <property type="match status" value="1"/>
</dbReference>
<evidence type="ECO:0008006" key="3">
    <source>
        <dbReference type="Google" id="ProtNLM"/>
    </source>
</evidence>
<sequence>MIGTLVIVLPNAHIGGDLVIELGEKNHIFSSEAIKPINAKCIAFYADCNHKVEKVKDGFRIALTYNLVLKTEELVLPPLEDSRLCEAVKEYFDLKEEEQKLVCFLNHSYTEHGLKWNILKGEVG</sequence>
<gene>
    <name evidence="1" type="ORF">HNY73_012152</name>
</gene>
<accession>A0A8T0EYG8</accession>
<dbReference type="EMBL" id="JABXBU010001863">
    <property type="protein sequence ID" value="KAF8781789.1"/>
    <property type="molecule type" value="Genomic_DNA"/>
</dbReference>
<reference evidence="1" key="1">
    <citation type="journal article" date="2020" name="bioRxiv">
        <title>Chromosome-level reference genome of the European wasp spider Argiope bruennichi: a resource for studies on range expansion and evolutionary adaptation.</title>
        <authorList>
            <person name="Sheffer M.M."/>
            <person name="Hoppe A."/>
            <person name="Krehenwinkel H."/>
            <person name="Uhl G."/>
            <person name="Kuss A.W."/>
            <person name="Jensen L."/>
            <person name="Jensen C."/>
            <person name="Gillespie R.G."/>
            <person name="Hoff K.J."/>
            <person name="Prost S."/>
        </authorList>
    </citation>
    <scope>NUCLEOTIDE SEQUENCE</scope>
</reference>
<dbReference type="PANTHER" id="PTHR33099">
    <property type="entry name" value="FE2OG DIOXYGENASE DOMAIN-CONTAINING PROTEIN"/>
    <property type="match status" value="1"/>
</dbReference>
<dbReference type="AlphaFoldDB" id="A0A8T0EYG8"/>
<reference evidence="1" key="2">
    <citation type="submission" date="2020-06" db="EMBL/GenBank/DDBJ databases">
        <authorList>
            <person name="Sheffer M."/>
        </authorList>
    </citation>
    <scope>NUCLEOTIDE SEQUENCE</scope>
</reference>
<dbReference type="Proteomes" id="UP000807504">
    <property type="component" value="Unassembled WGS sequence"/>
</dbReference>
<comment type="caution">
    <text evidence="1">The sequence shown here is derived from an EMBL/GenBank/DDBJ whole genome shotgun (WGS) entry which is preliminary data.</text>
</comment>
<protein>
    <recommendedName>
        <fullName evidence="3">Prolyl 4-hydroxylase alpha subunit Fe(2+) 2OG dioxygenase domain-containing protein</fullName>
    </recommendedName>
</protein>